<feature type="chain" id="PRO_5039132157" evidence="1">
    <location>
        <begin position="20"/>
        <end position="629"/>
    </location>
</feature>
<organism evidence="3 4">
    <name type="scientific">Candidatus Enterocola intestinipullorum</name>
    <dbReference type="NCBI Taxonomy" id="2840783"/>
    <lineage>
        <taxon>Bacteria</taxon>
        <taxon>Pseudomonadati</taxon>
        <taxon>Bacteroidota</taxon>
        <taxon>Bacteroidia</taxon>
        <taxon>Bacteroidales</taxon>
        <taxon>Candidatus Enterocola</taxon>
    </lineage>
</organism>
<evidence type="ECO:0000259" key="2">
    <source>
        <dbReference type="Pfam" id="PF07581"/>
    </source>
</evidence>
<dbReference type="Pfam" id="PF07581">
    <property type="entry name" value="Glug"/>
    <property type="match status" value="1"/>
</dbReference>
<dbReference type="AlphaFoldDB" id="A0A9D9EDS8"/>
<evidence type="ECO:0000313" key="4">
    <source>
        <dbReference type="Proteomes" id="UP000823637"/>
    </source>
</evidence>
<dbReference type="Proteomes" id="UP000823637">
    <property type="component" value="Unassembled WGS sequence"/>
</dbReference>
<dbReference type="InterPro" id="IPR011493">
    <property type="entry name" value="GLUG"/>
</dbReference>
<evidence type="ECO:0000313" key="3">
    <source>
        <dbReference type="EMBL" id="MBO8446127.1"/>
    </source>
</evidence>
<comment type="caution">
    <text evidence="3">The sequence shown here is derived from an EMBL/GenBank/DDBJ whole genome shotgun (WGS) entry which is preliminary data.</text>
</comment>
<proteinExistence type="predicted"/>
<dbReference type="NCBIfam" id="TIGR04183">
    <property type="entry name" value="Por_Secre_tail"/>
    <property type="match status" value="1"/>
</dbReference>
<dbReference type="EMBL" id="JADIMR010000001">
    <property type="protein sequence ID" value="MBO8446127.1"/>
    <property type="molecule type" value="Genomic_DNA"/>
</dbReference>
<reference evidence="3" key="1">
    <citation type="submission" date="2020-10" db="EMBL/GenBank/DDBJ databases">
        <authorList>
            <person name="Gilroy R."/>
        </authorList>
    </citation>
    <scope>NUCLEOTIDE SEQUENCE</scope>
    <source>
        <strain evidence="3">D3-1215</strain>
    </source>
</reference>
<dbReference type="Gene3D" id="2.160.20.110">
    <property type="match status" value="2"/>
</dbReference>
<evidence type="ECO:0000256" key="1">
    <source>
        <dbReference type="SAM" id="SignalP"/>
    </source>
</evidence>
<gene>
    <name evidence="3" type="ORF">IAC32_00040</name>
</gene>
<dbReference type="InterPro" id="IPR026444">
    <property type="entry name" value="Secre_tail"/>
</dbReference>
<keyword evidence="1" id="KW-0732">Signal</keyword>
<feature type="signal peptide" evidence="1">
    <location>
        <begin position="1"/>
        <end position="19"/>
    </location>
</feature>
<reference evidence="3" key="2">
    <citation type="journal article" date="2021" name="PeerJ">
        <title>Extensive microbial diversity within the chicken gut microbiome revealed by metagenomics and culture.</title>
        <authorList>
            <person name="Gilroy R."/>
            <person name="Ravi A."/>
            <person name="Getino M."/>
            <person name="Pursley I."/>
            <person name="Horton D.L."/>
            <person name="Alikhan N.F."/>
            <person name="Baker D."/>
            <person name="Gharbi K."/>
            <person name="Hall N."/>
            <person name="Watson M."/>
            <person name="Adriaenssens E.M."/>
            <person name="Foster-Nyarko E."/>
            <person name="Jarju S."/>
            <person name="Secka A."/>
            <person name="Antonio M."/>
            <person name="Oren A."/>
            <person name="Chaudhuri R.R."/>
            <person name="La Ragione R."/>
            <person name="Hildebrand F."/>
            <person name="Pallen M.J."/>
        </authorList>
    </citation>
    <scope>NUCLEOTIDE SEQUENCE</scope>
    <source>
        <strain evidence="3">D3-1215</strain>
    </source>
</reference>
<feature type="domain" description="GLUG" evidence="2">
    <location>
        <begin position="121"/>
        <end position="145"/>
    </location>
</feature>
<accession>A0A9D9EDS8</accession>
<protein>
    <submittedName>
        <fullName evidence="3">T9SS type A sorting domain-containing protein</fullName>
    </submittedName>
</protein>
<sequence length="629" mass="66172">MKKFLLLSALAILSFKASAWEGDGTEASPYLIATQADLVQLLTSNEAHDGEYFRQTDNIDMDGVVLDKRIADFQGIYDGGNREITNFVSDNGLFEKITNATIQNVNLRSGIVENKNGFVSENVGGLVGTATDSKILNCHNSATVSSPHSNTGGIAGYCQRCEVRNCENLGVVLSQGDNTGGIAGSFNGGDGIFDCSNYGTVIGEKYVGGLVGSASAVIENGKNFGYVSSTSDDENAYVGGVLGNSSALLIGVIEHSGLFNYGEVYAANAGMVGGVAGSIANGSNMANVAKVTGKYHVGGVAGHAGDMTRAYNMGEVTGVECVGGVSSQAGNLEKCFNRGTVLGHDSVAGLSNIINDGVYEECYAACKVQSTKENPVAVGAFIGYWKPGGLIAVGELKNCYYDGGLCSEKPVGNDTSMPNGLSQGNVDDIASYFTSEFTDYWYVPEGNAGYPALSDVGFVSGNSAEEVCDVSITINYEDEEWPVYPYTQAKVEMKAAASSVLCFGVKEIEGKIAMVTLDGSKVESSNGLYVIHVFDEDLKMDIVIDFKSAESAVGDTDETQGGIYCREGLISLSGYDGYTMRLYDTSGCMVFVSEISSASEQVNPGLLQDGVYIVNLTNGAETVSEKILF</sequence>
<name>A0A9D9EDS8_9BACT</name>